<dbReference type="AlphaFoldDB" id="L0A0N3"/>
<dbReference type="InterPro" id="IPR004183">
    <property type="entry name" value="Xdiol_dOase_suB"/>
</dbReference>
<evidence type="ECO:0000313" key="2">
    <source>
        <dbReference type="EMBL" id="AFZ66727.1"/>
    </source>
</evidence>
<dbReference type="Gene3D" id="3.40.830.10">
    <property type="entry name" value="LigB-like"/>
    <property type="match status" value="1"/>
</dbReference>
<dbReference type="SUPFAM" id="SSF53213">
    <property type="entry name" value="LigB-like"/>
    <property type="match status" value="1"/>
</dbReference>
<reference evidence="3" key="1">
    <citation type="submission" date="2012-03" db="EMBL/GenBank/DDBJ databases">
        <title>Complete sequence of chromosome of Deinococcus peraridilitoris DSM 19664.</title>
        <authorList>
            <person name="Lucas S."/>
            <person name="Copeland A."/>
            <person name="Lapidus A."/>
            <person name="Glavina del Rio T."/>
            <person name="Dalin E."/>
            <person name="Tice H."/>
            <person name="Bruce D."/>
            <person name="Goodwin L."/>
            <person name="Pitluck S."/>
            <person name="Peters L."/>
            <person name="Mikhailova N."/>
            <person name="Lu M."/>
            <person name="Kyrpides N."/>
            <person name="Mavromatis K."/>
            <person name="Ivanova N."/>
            <person name="Brettin T."/>
            <person name="Detter J.C."/>
            <person name="Han C."/>
            <person name="Larimer F."/>
            <person name="Land M."/>
            <person name="Hauser L."/>
            <person name="Markowitz V."/>
            <person name="Cheng J.-F."/>
            <person name="Hugenholtz P."/>
            <person name="Woyke T."/>
            <person name="Wu D."/>
            <person name="Pukall R."/>
            <person name="Steenblock K."/>
            <person name="Brambilla E."/>
            <person name="Klenk H.-P."/>
            <person name="Eisen J.A."/>
        </authorList>
    </citation>
    <scope>NUCLEOTIDE SEQUENCE [LARGE SCALE GENOMIC DNA]</scope>
    <source>
        <strain evidence="3">DSM 19664 / LMG 22246 / CIP 109416 / KR-200</strain>
    </source>
</reference>
<dbReference type="eggNOG" id="COG3885">
    <property type="taxonomic scope" value="Bacteria"/>
</dbReference>
<dbReference type="PATRIC" id="fig|937777.3.peg.1173"/>
<dbReference type="GO" id="GO:0008198">
    <property type="term" value="F:ferrous iron binding"/>
    <property type="evidence" value="ECO:0007669"/>
    <property type="project" value="InterPro"/>
</dbReference>
<dbReference type="HOGENOM" id="CLU_089900_0_0_0"/>
<dbReference type="PROSITE" id="PS51257">
    <property type="entry name" value="PROKAR_LIPOPROTEIN"/>
    <property type="match status" value="1"/>
</dbReference>
<sequence>MKCWIYLMNPFVFACITPHGSEILEALSDDASLMARTRRSMNSLGHAMHQSAPQVIVVLTPHGTRAEGQFAIANPERLRGTVEHHDHAVVMERLVDRDLARDIAQTALADEVPTALLNYATSEGPLSCMPLDWGAIIPLAFMPEVPVVVINPPRAFEFTPHLRFGASLARAAAQCGKRVGLIASCDWSHTHAETGPYGFHEAAVKLDTQVVACIESGNFEALAAFEPRLIEDAKPDGLWQTLVLAGAIPPHVRRVEVLSYEVPTYFGMICAAVHAPKPDVQP</sequence>
<accession>L0A0N3</accession>
<dbReference type="Pfam" id="PF02900">
    <property type="entry name" value="LigB"/>
    <property type="match status" value="1"/>
</dbReference>
<gene>
    <name evidence="2" type="ordered locus">Deipe_1170</name>
</gene>
<proteinExistence type="predicted"/>
<organism evidence="2 3">
    <name type="scientific">Deinococcus peraridilitoris (strain DSM 19664 / LMG 22246 / CIP 109416 / KR-200)</name>
    <dbReference type="NCBI Taxonomy" id="937777"/>
    <lineage>
        <taxon>Bacteria</taxon>
        <taxon>Thermotogati</taxon>
        <taxon>Deinococcota</taxon>
        <taxon>Deinococci</taxon>
        <taxon>Deinococcales</taxon>
        <taxon>Deinococcaceae</taxon>
        <taxon>Deinococcus</taxon>
    </lineage>
</organism>
<feature type="domain" description="Extradiol ring-cleavage dioxygenase class III enzyme subunit B" evidence="1">
    <location>
        <begin position="15"/>
        <end position="258"/>
    </location>
</feature>
<dbReference type="EMBL" id="CP003382">
    <property type="protein sequence ID" value="AFZ66727.1"/>
    <property type="molecule type" value="Genomic_DNA"/>
</dbReference>
<evidence type="ECO:0000259" key="1">
    <source>
        <dbReference type="Pfam" id="PF02900"/>
    </source>
</evidence>
<dbReference type="Proteomes" id="UP000010467">
    <property type="component" value="Chromosome"/>
</dbReference>
<name>L0A0N3_DEIPD</name>
<dbReference type="GO" id="GO:0016702">
    <property type="term" value="F:oxidoreductase activity, acting on single donors with incorporation of molecular oxygen, incorporation of two atoms of oxygen"/>
    <property type="evidence" value="ECO:0007669"/>
    <property type="project" value="UniProtKB-ARBA"/>
</dbReference>
<protein>
    <recommendedName>
        <fullName evidence="1">Extradiol ring-cleavage dioxygenase class III enzyme subunit B domain-containing protein</fullName>
    </recommendedName>
</protein>
<evidence type="ECO:0000313" key="3">
    <source>
        <dbReference type="Proteomes" id="UP000010467"/>
    </source>
</evidence>
<keyword evidence="3" id="KW-1185">Reference proteome</keyword>
<dbReference type="KEGG" id="dpd:Deipe_1170"/>